<reference evidence="2 3" key="1">
    <citation type="journal article" date="2021" name="Commun. Biol.">
        <title>The genome of Shorea leprosula (Dipterocarpaceae) highlights the ecological relevance of drought in aseasonal tropical rainforests.</title>
        <authorList>
            <person name="Ng K.K.S."/>
            <person name="Kobayashi M.J."/>
            <person name="Fawcett J.A."/>
            <person name="Hatakeyama M."/>
            <person name="Paape T."/>
            <person name="Ng C.H."/>
            <person name="Ang C.C."/>
            <person name="Tnah L.H."/>
            <person name="Lee C.T."/>
            <person name="Nishiyama T."/>
            <person name="Sese J."/>
            <person name="O'Brien M.J."/>
            <person name="Copetti D."/>
            <person name="Mohd Noor M.I."/>
            <person name="Ong R.C."/>
            <person name="Putra M."/>
            <person name="Sireger I.Z."/>
            <person name="Indrioko S."/>
            <person name="Kosugi Y."/>
            <person name="Izuno A."/>
            <person name="Isagi Y."/>
            <person name="Lee S.L."/>
            <person name="Shimizu K.K."/>
        </authorList>
    </citation>
    <scope>NUCLEOTIDE SEQUENCE [LARGE SCALE GENOMIC DNA]</scope>
    <source>
        <strain evidence="2">214</strain>
    </source>
</reference>
<sequence length="72" mass="8546">MLLWITNDEIYENPWSLDPCYSMYTKQTYSRENVQSPCKCQRRKVEGNCKSARKRPQSNFHMNGMVAVTKPR</sequence>
<gene>
    <name evidence="2" type="ORF">SLEP1_g59501</name>
</gene>
<keyword evidence="3" id="KW-1185">Reference proteome</keyword>
<name>A0AAV5MW48_9ROSI</name>
<accession>A0AAV5MW48</accession>
<evidence type="ECO:0000256" key="1">
    <source>
        <dbReference type="SAM" id="MobiDB-lite"/>
    </source>
</evidence>
<evidence type="ECO:0000313" key="2">
    <source>
        <dbReference type="EMBL" id="GKV52951.1"/>
    </source>
</evidence>
<dbReference type="EMBL" id="BPVZ01000959">
    <property type="protein sequence ID" value="GKV52951.1"/>
    <property type="molecule type" value="Genomic_DNA"/>
</dbReference>
<dbReference type="AlphaFoldDB" id="A0AAV5MW48"/>
<feature type="region of interest" description="Disordered" evidence="1">
    <location>
        <begin position="51"/>
        <end position="72"/>
    </location>
</feature>
<dbReference type="Proteomes" id="UP001054252">
    <property type="component" value="Unassembled WGS sequence"/>
</dbReference>
<protein>
    <submittedName>
        <fullName evidence="2">Uncharacterized protein</fullName>
    </submittedName>
</protein>
<evidence type="ECO:0000313" key="3">
    <source>
        <dbReference type="Proteomes" id="UP001054252"/>
    </source>
</evidence>
<proteinExistence type="predicted"/>
<organism evidence="2 3">
    <name type="scientific">Rubroshorea leprosula</name>
    <dbReference type="NCBI Taxonomy" id="152421"/>
    <lineage>
        <taxon>Eukaryota</taxon>
        <taxon>Viridiplantae</taxon>
        <taxon>Streptophyta</taxon>
        <taxon>Embryophyta</taxon>
        <taxon>Tracheophyta</taxon>
        <taxon>Spermatophyta</taxon>
        <taxon>Magnoliopsida</taxon>
        <taxon>eudicotyledons</taxon>
        <taxon>Gunneridae</taxon>
        <taxon>Pentapetalae</taxon>
        <taxon>rosids</taxon>
        <taxon>malvids</taxon>
        <taxon>Malvales</taxon>
        <taxon>Dipterocarpaceae</taxon>
        <taxon>Rubroshorea</taxon>
    </lineage>
</organism>
<comment type="caution">
    <text evidence="2">The sequence shown here is derived from an EMBL/GenBank/DDBJ whole genome shotgun (WGS) entry which is preliminary data.</text>
</comment>